<feature type="domain" description="Glycoside hydrolase 35 catalytic" evidence="10">
    <location>
        <begin position="33"/>
        <end position="337"/>
    </location>
</feature>
<dbReference type="OMA" id="RSSFHIN"/>
<gene>
    <name evidence="13" type="ORF">SELMODRAFT_187747</name>
</gene>
<feature type="chain" id="PRO_5003123532" description="Beta-galactosidase" evidence="9">
    <location>
        <begin position="24"/>
        <end position="741"/>
    </location>
</feature>
<evidence type="ECO:0000256" key="2">
    <source>
        <dbReference type="ARBA" id="ARBA00009809"/>
    </source>
</evidence>
<protein>
    <recommendedName>
        <fullName evidence="3 7">Beta-galactosidase</fullName>
        <ecNumber evidence="3 7">3.2.1.23</ecNumber>
    </recommendedName>
</protein>
<dbReference type="Gene3D" id="2.60.120.260">
    <property type="entry name" value="Galactose-binding domain-like"/>
    <property type="match status" value="2"/>
</dbReference>
<dbReference type="AlphaFoldDB" id="D8TER1"/>
<evidence type="ECO:0000256" key="8">
    <source>
        <dbReference type="RuleBase" id="RU003679"/>
    </source>
</evidence>
<dbReference type="InterPro" id="IPR019801">
    <property type="entry name" value="Glyco_hydro_35_CS"/>
</dbReference>
<keyword evidence="5 7" id="KW-0378">Hydrolase</keyword>
<dbReference type="SUPFAM" id="SSF51445">
    <property type="entry name" value="(Trans)glycosidases"/>
    <property type="match status" value="1"/>
</dbReference>
<evidence type="ECO:0000256" key="5">
    <source>
        <dbReference type="ARBA" id="ARBA00022801"/>
    </source>
</evidence>
<dbReference type="eggNOG" id="KOG0496">
    <property type="taxonomic scope" value="Eukaryota"/>
</dbReference>
<dbReference type="InterPro" id="IPR048913">
    <property type="entry name" value="BetaGal_gal-bd"/>
</dbReference>
<dbReference type="PRINTS" id="PR00742">
    <property type="entry name" value="GLHYDRLASE35"/>
</dbReference>
<dbReference type="GO" id="GO:0009505">
    <property type="term" value="C:plant-type cell wall"/>
    <property type="evidence" value="ECO:0000318"/>
    <property type="project" value="GO_Central"/>
</dbReference>
<dbReference type="InterPro" id="IPR041392">
    <property type="entry name" value="GHD"/>
</dbReference>
<dbReference type="InterPro" id="IPR008979">
    <property type="entry name" value="Galactose-bd-like_sf"/>
</dbReference>
<dbReference type="Pfam" id="PF17834">
    <property type="entry name" value="GHD"/>
    <property type="match status" value="1"/>
</dbReference>
<dbReference type="GO" id="GO:0019388">
    <property type="term" value="P:galactose catabolic process"/>
    <property type="evidence" value="ECO:0000318"/>
    <property type="project" value="GO_Central"/>
</dbReference>
<dbReference type="GO" id="GO:0009827">
    <property type="term" value="P:plant-type cell wall modification"/>
    <property type="evidence" value="ECO:0000318"/>
    <property type="project" value="GO_Central"/>
</dbReference>
<reference evidence="13 14" key="1">
    <citation type="journal article" date="2011" name="Science">
        <title>The Selaginella genome identifies genetic changes associated with the evolution of vascular plants.</title>
        <authorList>
            <person name="Banks J.A."/>
            <person name="Nishiyama T."/>
            <person name="Hasebe M."/>
            <person name="Bowman J.L."/>
            <person name="Gribskov M."/>
            <person name="dePamphilis C."/>
            <person name="Albert V.A."/>
            <person name="Aono N."/>
            <person name="Aoyama T."/>
            <person name="Ambrose B.A."/>
            <person name="Ashton N.W."/>
            <person name="Axtell M.J."/>
            <person name="Barker E."/>
            <person name="Barker M.S."/>
            <person name="Bennetzen J.L."/>
            <person name="Bonawitz N.D."/>
            <person name="Chapple C."/>
            <person name="Cheng C."/>
            <person name="Correa L.G."/>
            <person name="Dacre M."/>
            <person name="DeBarry J."/>
            <person name="Dreyer I."/>
            <person name="Elias M."/>
            <person name="Engstrom E.M."/>
            <person name="Estelle M."/>
            <person name="Feng L."/>
            <person name="Finet C."/>
            <person name="Floyd S.K."/>
            <person name="Frommer W.B."/>
            <person name="Fujita T."/>
            <person name="Gramzow L."/>
            <person name="Gutensohn M."/>
            <person name="Harholt J."/>
            <person name="Hattori M."/>
            <person name="Heyl A."/>
            <person name="Hirai T."/>
            <person name="Hiwatashi Y."/>
            <person name="Ishikawa M."/>
            <person name="Iwata M."/>
            <person name="Karol K.G."/>
            <person name="Koehler B."/>
            <person name="Kolukisaoglu U."/>
            <person name="Kubo M."/>
            <person name="Kurata T."/>
            <person name="Lalonde S."/>
            <person name="Li K."/>
            <person name="Li Y."/>
            <person name="Litt A."/>
            <person name="Lyons E."/>
            <person name="Manning G."/>
            <person name="Maruyama T."/>
            <person name="Michael T.P."/>
            <person name="Mikami K."/>
            <person name="Miyazaki S."/>
            <person name="Morinaga S."/>
            <person name="Murata T."/>
            <person name="Mueller-Roeber B."/>
            <person name="Nelson D.R."/>
            <person name="Obara M."/>
            <person name="Oguri Y."/>
            <person name="Olmstead R.G."/>
            <person name="Onodera N."/>
            <person name="Petersen B.L."/>
            <person name="Pils B."/>
            <person name="Prigge M."/>
            <person name="Rensing S.A."/>
            <person name="Riano-Pachon D.M."/>
            <person name="Roberts A.W."/>
            <person name="Sato Y."/>
            <person name="Scheller H.V."/>
            <person name="Schulz B."/>
            <person name="Schulz C."/>
            <person name="Shakirov E.V."/>
            <person name="Shibagaki N."/>
            <person name="Shinohara N."/>
            <person name="Shippen D.E."/>
            <person name="Soerensen I."/>
            <person name="Sotooka R."/>
            <person name="Sugimoto N."/>
            <person name="Sugita M."/>
            <person name="Sumikawa N."/>
            <person name="Tanurdzic M."/>
            <person name="Theissen G."/>
            <person name="Ulvskov P."/>
            <person name="Wakazuki S."/>
            <person name="Weng J.K."/>
            <person name="Willats W.W."/>
            <person name="Wipf D."/>
            <person name="Wolf P.G."/>
            <person name="Yang L."/>
            <person name="Zimmer A.D."/>
            <person name="Zhu Q."/>
            <person name="Mitros T."/>
            <person name="Hellsten U."/>
            <person name="Loque D."/>
            <person name="Otillar R."/>
            <person name="Salamov A."/>
            <person name="Schmutz J."/>
            <person name="Shapiro H."/>
            <person name="Lindquist E."/>
            <person name="Lucas S."/>
            <person name="Rokhsar D."/>
            <person name="Grigoriev I.V."/>
        </authorList>
    </citation>
    <scope>NUCLEOTIDE SEQUENCE [LARGE SCALE GENOMIC DNA]</scope>
</reference>
<evidence type="ECO:0000259" key="10">
    <source>
        <dbReference type="Pfam" id="PF01301"/>
    </source>
</evidence>
<dbReference type="GO" id="GO:0005773">
    <property type="term" value="C:vacuole"/>
    <property type="evidence" value="ECO:0000318"/>
    <property type="project" value="GO_Central"/>
</dbReference>
<dbReference type="SUPFAM" id="SSF49785">
    <property type="entry name" value="Galactose-binding domain-like"/>
    <property type="match status" value="2"/>
</dbReference>
<dbReference type="Pfam" id="PF21467">
    <property type="entry name" value="BetaGal_gal-bd"/>
    <property type="match status" value="1"/>
</dbReference>
<dbReference type="EMBL" id="GL377746">
    <property type="protein sequence ID" value="EFJ04856.1"/>
    <property type="molecule type" value="Genomic_DNA"/>
</dbReference>
<dbReference type="EC" id="3.2.1.23" evidence="3 7"/>
<comment type="similarity">
    <text evidence="2 8">Belongs to the glycosyl hydrolase 35 family.</text>
</comment>
<evidence type="ECO:0000259" key="12">
    <source>
        <dbReference type="Pfam" id="PF21467"/>
    </source>
</evidence>
<dbReference type="Proteomes" id="UP000001514">
    <property type="component" value="Unassembled WGS sequence"/>
</dbReference>
<sequence>MPPLLLLLLLLLLAATLLHVGLSDTVAYDHRGLIINGQHRMLISASIHYPRAAPQMWSQLISNAKAGGIDVIETYVFWDGHQPTRDTYNFEGRFDLVSFVKLVHEAGLYANLRIGPYVCAEWNLGGFPVWLKDVAGIEFRTNNQPFKAEMQTFVEKIVAMMKHDKLFAPQGGPIILAQIENEYGNIDAAYGAAGKEYMVWAANMSQGLGTGVPWIMCQQSDAPDYILDTCNGFYCDAWAPNNKKKPKMWTENWSGWFQKWGEASPHRPVEDVAFAVARFFQRGGSFQNYYMYFGGTNFGRSSGGPYVTTSYDYDAPIDEFGVIRQPKWGHLKQLHAAIKLCEAALGSNDPTYISLGQLQEAHVYGSTSSGACAAFLANIDSSSDATVKFNSRTYLLPAWSVSILPDCKTVSHNTAKVDVQTAMPTMKPSITGLAWESYPEPVGVWSDSGIVASALLEQINTTKDTSDYLWYTTSLDISQADAASGKALLYLESMRDVVHVFVNGKLAGSASTKGTQLYAAVEQPIELASGHNSLAILCATVGLQNYGPFIETWGAGINGSVIVKGLPSGQIDLTAEEWIHQVGLKGESLAIFTESGSQRVRWSSAVPQGQALVWYKVIFQHHGITCIVWIAMQAHFDSPSGNDPVALDLESMGKGQAWINGQSIGRFWPSLRAPDTAGCPQTCDYRGSYSSSKCRSGCGQPSQRWYHVPRSWLQDGGNLVVLFEEEGGKPSGVSFVTRTVV</sequence>
<feature type="domain" description="Beta-galactosidase beta-sandwich" evidence="11">
    <location>
        <begin position="360"/>
        <end position="417"/>
    </location>
</feature>
<organism evidence="14">
    <name type="scientific">Selaginella moellendorffii</name>
    <name type="common">Spikemoss</name>
    <dbReference type="NCBI Taxonomy" id="88036"/>
    <lineage>
        <taxon>Eukaryota</taxon>
        <taxon>Viridiplantae</taxon>
        <taxon>Streptophyta</taxon>
        <taxon>Embryophyta</taxon>
        <taxon>Tracheophyta</taxon>
        <taxon>Lycopodiopsida</taxon>
        <taxon>Selaginellales</taxon>
        <taxon>Selaginellaceae</taxon>
        <taxon>Selaginella</taxon>
    </lineage>
</organism>
<evidence type="ECO:0000256" key="4">
    <source>
        <dbReference type="ARBA" id="ARBA00022729"/>
    </source>
</evidence>
<dbReference type="Gene3D" id="3.20.20.80">
    <property type="entry name" value="Glycosidases"/>
    <property type="match status" value="1"/>
</dbReference>
<accession>D8TER1</accession>
<proteinExistence type="inferred from homology"/>
<dbReference type="HOGENOM" id="CLU_007853_4_0_1"/>
<dbReference type="Gramene" id="EFJ04856">
    <property type="protein sequence ID" value="EFJ04856"/>
    <property type="gene ID" value="SELMODRAFT_187747"/>
</dbReference>
<keyword evidence="14" id="KW-1185">Reference proteome</keyword>
<dbReference type="PANTHER" id="PTHR23421">
    <property type="entry name" value="BETA-GALACTOSIDASE RELATED"/>
    <property type="match status" value="1"/>
</dbReference>
<evidence type="ECO:0000256" key="9">
    <source>
        <dbReference type="SAM" id="SignalP"/>
    </source>
</evidence>
<dbReference type="STRING" id="88036.D8TER1"/>
<evidence type="ECO:0000256" key="3">
    <source>
        <dbReference type="ARBA" id="ARBA00012756"/>
    </source>
</evidence>
<dbReference type="GO" id="GO:0004565">
    <property type="term" value="F:beta-galactosidase activity"/>
    <property type="evidence" value="ECO:0000318"/>
    <property type="project" value="GO_Central"/>
</dbReference>
<evidence type="ECO:0000313" key="13">
    <source>
        <dbReference type="EMBL" id="EFJ04856.1"/>
    </source>
</evidence>
<dbReference type="InterPro" id="IPR017853">
    <property type="entry name" value="GH"/>
</dbReference>
<keyword evidence="4 9" id="KW-0732">Signal</keyword>
<keyword evidence="6 7" id="KW-0326">Glycosidase</keyword>
<dbReference type="KEGG" id="smo:SELMODRAFT_187747"/>
<feature type="signal peptide" evidence="9">
    <location>
        <begin position="1"/>
        <end position="23"/>
    </location>
</feature>
<dbReference type="InParanoid" id="D8TER1"/>
<evidence type="ECO:0000256" key="6">
    <source>
        <dbReference type="ARBA" id="ARBA00023295"/>
    </source>
</evidence>
<evidence type="ECO:0000256" key="7">
    <source>
        <dbReference type="RuleBase" id="RU000675"/>
    </source>
</evidence>
<dbReference type="FunFam" id="2.60.120.260:FF:000142">
    <property type="entry name" value="Beta-galactosidase"/>
    <property type="match status" value="1"/>
</dbReference>
<evidence type="ECO:0000259" key="11">
    <source>
        <dbReference type="Pfam" id="PF17834"/>
    </source>
</evidence>
<dbReference type="PROSITE" id="PS01182">
    <property type="entry name" value="GLYCOSYL_HYDROL_F35"/>
    <property type="match status" value="1"/>
</dbReference>
<dbReference type="InterPro" id="IPR031330">
    <property type="entry name" value="Gly_Hdrlase_35_cat"/>
</dbReference>
<evidence type="ECO:0000313" key="14">
    <source>
        <dbReference type="Proteomes" id="UP000001514"/>
    </source>
</evidence>
<comment type="catalytic activity">
    <reaction evidence="1 7">
        <text>Hydrolysis of terminal non-reducing beta-D-galactose residues in beta-D-galactosides.</text>
        <dbReference type="EC" id="3.2.1.23"/>
    </reaction>
</comment>
<evidence type="ECO:0000256" key="1">
    <source>
        <dbReference type="ARBA" id="ARBA00001412"/>
    </source>
</evidence>
<dbReference type="InterPro" id="IPR001944">
    <property type="entry name" value="Glycoside_Hdrlase_35"/>
</dbReference>
<name>D8TER1_SELML</name>
<dbReference type="Pfam" id="PF01301">
    <property type="entry name" value="Glyco_hydro_35"/>
    <property type="match status" value="1"/>
</dbReference>
<dbReference type="FunFam" id="3.20.20.80:FF:000006">
    <property type="entry name" value="Beta-galactosidase"/>
    <property type="match status" value="1"/>
</dbReference>
<feature type="domain" description="Beta-galactosidase galactose-binding" evidence="12">
    <location>
        <begin position="633"/>
        <end position="718"/>
    </location>
</feature>